<protein>
    <submittedName>
        <fullName evidence="1">Uncharacterized protein</fullName>
    </submittedName>
</protein>
<gene>
    <name evidence="1" type="ORF">ES288_A08G260600v1</name>
</gene>
<dbReference type="AlphaFoldDB" id="A0A5D2FQM6"/>
<organism evidence="1 2">
    <name type="scientific">Gossypium darwinii</name>
    <name type="common">Darwin's cotton</name>
    <name type="synonym">Gossypium barbadense var. darwinii</name>
    <dbReference type="NCBI Taxonomy" id="34276"/>
    <lineage>
        <taxon>Eukaryota</taxon>
        <taxon>Viridiplantae</taxon>
        <taxon>Streptophyta</taxon>
        <taxon>Embryophyta</taxon>
        <taxon>Tracheophyta</taxon>
        <taxon>Spermatophyta</taxon>
        <taxon>Magnoliopsida</taxon>
        <taxon>eudicotyledons</taxon>
        <taxon>Gunneridae</taxon>
        <taxon>Pentapetalae</taxon>
        <taxon>rosids</taxon>
        <taxon>malvids</taxon>
        <taxon>Malvales</taxon>
        <taxon>Malvaceae</taxon>
        <taxon>Malvoideae</taxon>
        <taxon>Gossypium</taxon>
    </lineage>
</organism>
<accession>A0A5D2FQM6</accession>
<sequence length="63" mass="6799">MKKSTKILFLLLATALLSLLFCFLLAGTESVGMRMGRGRGVRGLWRYGTVVVGVWGCCSGYGP</sequence>
<name>A0A5D2FQM6_GOSDA</name>
<keyword evidence="2" id="KW-1185">Reference proteome</keyword>
<reference evidence="1 2" key="1">
    <citation type="submission" date="2019-06" db="EMBL/GenBank/DDBJ databases">
        <title>WGS assembly of Gossypium darwinii.</title>
        <authorList>
            <person name="Chen Z.J."/>
            <person name="Sreedasyam A."/>
            <person name="Ando A."/>
            <person name="Song Q."/>
            <person name="De L."/>
            <person name="Hulse-Kemp A."/>
            <person name="Ding M."/>
            <person name="Ye W."/>
            <person name="Kirkbride R."/>
            <person name="Jenkins J."/>
            <person name="Plott C."/>
            <person name="Lovell J."/>
            <person name="Lin Y.-M."/>
            <person name="Vaughn R."/>
            <person name="Liu B."/>
            <person name="Li W."/>
            <person name="Simpson S."/>
            <person name="Scheffler B."/>
            <person name="Saski C."/>
            <person name="Grover C."/>
            <person name="Hu G."/>
            <person name="Conover J."/>
            <person name="Carlson J."/>
            <person name="Shu S."/>
            <person name="Boston L."/>
            <person name="Williams M."/>
            <person name="Peterson D."/>
            <person name="Mcgee K."/>
            <person name="Jones D."/>
            <person name="Wendel J."/>
            <person name="Stelly D."/>
            <person name="Grimwood J."/>
            <person name="Schmutz J."/>
        </authorList>
    </citation>
    <scope>NUCLEOTIDE SEQUENCE [LARGE SCALE GENOMIC DNA]</scope>
    <source>
        <strain evidence="1">1808015.09</strain>
    </source>
</reference>
<evidence type="ECO:0000313" key="1">
    <source>
        <dbReference type="EMBL" id="TYH07768.1"/>
    </source>
</evidence>
<evidence type="ECO:0000313" key="2">
    <source>
        <dbReference type="Proteomes" id="UP000323506"/>
    </source>
</evidence>
<dbReference type="Proteomes" id="UP000323506">
    <property type="component" value="Chromosome A08"/>
</dbReference>
<dbReference type="EMBL" id="CM017695">
    <property type="protein sequence ID" value="TYH07768.1"/>
    <property type="molecule type" value="Genomic_DNA"/>
</dbReference>
<proteinExistence type="predicted"/>